<feature type="chain" id="PRO_5045652688" evidence="1">
    <location>
        <begin position="26"/>
        <end position="117"/>
    </location>
</feature>
<protein>
    <submittedName>
        <fullName evidence="2">Uncharacterized protein</fullName>
    </submittedName>
</protein>
<evidence type="ECO:0000313" key="3">
    <source>
        <dbReference type="Proteomes" id="UP001595906"/>
    </source>
</evidence>
<gene>
    <name evidence="2" type="ORF">ACFOW1_08295</name>
</gene>
<feature type="signal peptide" evidence="1">
    <location>
        <begin position="1"/>
        <end position="25"/>
    </location>
</feature>
<name>A0ABV8PVG3_9BACT</name>
<accession>A0ABV8PVG3</accession>
<keyword evidence="1" id="KW-0732">Signal</keyword>
<evidence type="ECO:0000313" key="2">
    <source>
        <dbReference type="EMBL" id="MFC4231888.1"/>
    </source>
</evidence>
<organism evidence="2 3">
    <name type="scientific">Parasediminibacterium paludis</name>
    <dbReference type="NCBI Taxonomy" id="908966"/>
    <lineage>
        <taxon>Bacteria</taxon>
        <taxon>Pseudomonadati</taxon>
        <taxon>Bacteroidota</taxon>
        <taxon>Chitinophagia</taxon>
        <taxon>Chitinophagales</taxon>
        <taxon>Chitinophagaceae</taxon>
        <taxon>Parasediminibacterium</taxon>
    </lineage>
</organism>
<dbReference type="RefSeq" id="WP_379013516.1">
    <property type="nucleotide sequence ID" value="NZ_JBHSDC010000012.1"/>
</dbReference>
<keyword evidence="3" id="KW-1185">Reference proteome</keyword>
<reference evidence="3" key="1">
    <citation type="journal article" date="2019" name="Int. J. Syst. Evol. Microbiol.">
        <title>The Global Catalogue of Microorganisms (GCM) 10K type strain sequencing project: providing services to taxonomists for standard genome sequencing and annotation.</title>
        <authorList>
            <consortium name="The Broad Institute Genomics Platform"/>
            <consortium name="The Broad Institute Genome Sequencing Center for Infectious Disease"/>
            <person name="Wu L."/>
            <person name="Ma J."/>
        </authorList>
    </citation>
    <scope>NUCLEOTIDE SEQUENCE [LARGE SCALE GENOMIC DNA]</scope>
    <source>
        <strain evidence="3">CECT 8010</strain>
    </source>
</reference>
<proteinExistence type="predicted"/>
<dbReference type="EMBL" id="JBHSDC010000012">
    <property type="protein sequence ID" value="MFC4231888.1"/>
    <property type="molecule type" value="Genomic_DNA"/>
</dbReference>
<dbReference type="Proteomes" id="UP001595906">
    <property type="component" value="Unassembled WGS sequence"/>
</dbReference>
<comment type="caution">
    <text evidence="2">The sequence shown here is derived from an EMBL/GenBank/DDBJ whole genome shotgun (WGS) entry which is preliminary data.</text>
</comment>
<sequence>MKQKRHIKKLIVAASLALSVQVAIASISFSGMTDEKSKGSKYSLKNLSLLSHRTLSLSTVKLHLLFKGSDVLTQKSTSTGLEINSLLYYNSGNTTYIMPYKFKVKVPKFKTPTAPIN</sequence>
<evidence type="ECO:0000256" key="1">
    <source>
        <dbReference type="SAM" id="SignalP"/>
    </source>
</evidence>